<evidence type="ECO:0000313" key="11">
    <source>
        <dbReference type="Proteomes" id="UP001529340"/>
    </source>
</evidence>
<proteinExistence type="inferred from homology"/>
<dbReference type="Proteomes" id="UP001529340">
    <property type="component" value="Unassembled WGS sequence"/>
</dbReference>
<dbReference type="PANTHER" id="PTHR47618:SF2">
    <property type="entry name" value="CYCLIC-DI-AMP PHOSPHODIESTERASE GDPP"/>
    <property type="match status" value="1"/>
</dbReference>
<evidence type="ECO:0000313" key="10">
    <source>
        <dbReference type="EMBL" id="MDM8157044.1"/>
    </source>
</evidence>
<comment type="similarity">
    <text evidence="6">Belongs to the GdpP/PdeA phosphodiesterase family.</text>
</comment>
<keyword evidence="3 8" id="KW-0812">Transmembrane</keyword>
<evidence type="ECO:0000256" key="6">
    <source>
        <dbReference type="PIRNR" id="PIRNR026583"/>
    </source>
</evidence>
<feature type="transmembrane region" description="Helical" evidence="8">
    <location>
        <begin position="7"/>
        <end position="27"/>
    </location>
</feature>
<dbReference type="Pfam" id="PF21370">
    <property type="entry name" value="PAS_GdpP"/>
    <property type="match status" value="1"/>
</dbReference>
<dbReference type="Gene3D" id="3.90.1640.10">
    <property type="entry name" value="inorganic pyrophosphatase (n-terminal core)"/>
    <property type="match status" value="1"/>
</dbReference>
<accession>A0ABT7UBS8</accession>
<keyword evidence="2 6" id="KW-1003">Cell membrane</keyword>
<evidence type="ECO:0000256" key="1">
    <source>
        <dbReference type="ARBA" id="ARBA00004651"/>
    </source>
</evidence>
<dbReference type="InterPro" id="IPR001667">
    <property type="entry name" value="DDH_dom"/>
</dbReference>
<feature type="transmembrane region" description="Helical" evidence="8">
    <location>
        <begin position="33"/>
        <end position="53"/>
    </location>
</feature>
<dbReference type="PANTHER" id="PTHR47618">
    <property type="entry name" value="BIFUNCTIONAL OLIGORIBONUCLEASE AND PAP PHOSPHATASE NRNA"/>
    <property type="match status" value="1"/>
</dbReference>
<feature type="coiled-coil region" evidence="7">
    <location>
        <begin position="632"/>
        <end position="659"/>
    </location>
</feature>
<comment type="subcellular location">
    <subcellularLocation>
        <location evidence="1">Cell membrane</location>
        <topology evidence="1">Multi-pass membrane protein</topology>
    </subcellularLocation>
</comment>
<reference evidence="10 11" key="2">
    <citation type="submission" date="2023-06" db="EMBL/GenBank/DDBJ databases">
        <title>Identification and characterization of horizontal gene transfer across gut microbiota members of farm animals based on homology search.</title>
        <authorList>
            <person name="Schwarzerova J."/>
            <person name="Nykrynova M."/>
            <person name="Jureckova K."/>
            <person name="Cejkova D."/>
            <person name="Rychlik I."/>
        </authorList>
    </citation>
    <scope>NUCLEOTIDE SEQUENCE [LARGE SCALE GENOMIC DNA]</scope>
    <source>
        <strain evidence="10 11">ET39</strain>
    </source>
</reference>
<evidence type="ECO:0000256" key="3">
    <source>
        <dbReference type="ARBA" id="ARBA00022692"/>
    </source>
</evidence>
<organism evidence="10 11">
    <name type="scientific">Amedibacillus dolichus</name>
    <dbReference type="NCBI Taxonomy" id="31971"/>
    <lineage>
        <taxon>Bacteria</taxon>
        <taxon>Bacillati</taxon>
        <taxon>Bacillota</taxon>
        <taxon>Erysipelotrichia</taxon>
        <taxon>Erysipelotrichales</taxon>
        <taxon>Erysipelotrichaceae</taxon>
        <taxon>Amedibacillus</taxon>
    </lineage>
</organism>
<keyword evidence="6" id="KW-0378">Hydrolase</keyword>
<dbReference type="InterPro" id="IPR051319">
    <property type="entry name" value="Oligoribo/pAp-PDE_c-di-AMP_PDE"/>
</dbReference>
<dbReference type="Pfam" id="PF02272">
    <property type="entry name" value="DHHA1"/>
    <property type="match status" value="1"/>
</dbReference>
<reference evidence="11" key="1">
    <citation type="submission" date="2023-06" db="EMBL/GenBank/DDBJ databases">
        <title>Identification and characterization of horizontal gene transfer across gut microbiota members of farm animals based on homology search.</title>
        <authorList>
            <person name="Zeman M."/>
            <person name="Kubasova T."/>
            <person name="Jahodarova E."/>
            <person name="Nykrynova M."/>
            <person name="Rychlik I."/>
        </authorList>
    </citation>
    <scope>NUCLEOTIDE SEQUENCE [LARGE SCALE GENOMIC DNA]</scope>
    <source>
        <strain evidence="11">ET39</strain>
    </source>
</reference>
<feature type="domain" description="GGDEF" evidence="9">
    <location>
        <begin position="170"/>
        <end position="298"/>
    </location>
</feature>
<dbReference type="Pfam" id="PF24898">
    <property type="entry name" value="GGDEF_GdpP"/>
    <property type="match status" value="1"/>
</dbReference>
<dbReference type="PIRSF" id="PIRSF026583">
    <property type="entry name" value="YybT"/>
    <property type="match status" value="1"/>
</dbReference>
<dbReference type="InterPro" id="IPR003156">
    <property type="entry name" value="DHHA1_dom"/>
</dbReference>
<dbReference type="RefSeq" id="WP_289607507.1">
    <property type="nucleotide sequence ID" value="NZ_JAUDCG010000017.1"/>
</dbReference>
<dbReference type="InterPro" id="IPR049553">
    <property type="entry name" value="GdpP-like_PAS"/>
</dbReference>
<sequence length="661" mass="74590">MERLENFKLQLIIVMVAQLLAAIILFMCGLQQIALIVAGVVIVNILIVIWIMARMEKEKKTTDLDISRVLGKDAKEALVFGKIGLITYDDQYCATWVNDFLEERYPDLVGRKLTGWIAAIKELFNDDGREVVIGSLGDYVYEISRKEDTQVLYVRDITEIRNLQEKYHNNGIVVGLLQLDNYAEYQQYEDEAILSNINTRIRQPLSEWAREMGMFTRRLRSDRILVLLDEQIYEKVKESKFSILNTVRANAEEMDVSITLSMAFARGTNDYVVLDGMINELIELAQSRGGDQVAEREYGHSVHYYGGKSESKSNRSKVRVRVMSQTIREAIIDSDQVFIVGHQMMDFDCMGAALCMSRIAQRCERKTFVVSQDCAKDSQLEDALALYHDALGVRHAFISEDAALSQLQENDLVIMVDHHVPSQSTGVRLIEKAGKVIVIDHHRRSAGFVAGALVTYLESGASSACELMTEMLSYQPSRVDISAEEATIMYLGIVVDTNRFKMRTGSRTFEAAATLKKLGADPITTENVLSERYDQFEEKTQIAKYAKLYREKYMIAAVTEEMYPQRPLMAQVADTLLTIRGVEASFVIAKTSKENDVVAVSSRSRGNVNVQTIMERMQGGGHFTAAALQRTHADVMEIEKELQATLDAIEEENKDESNTAE</sequence>
<reference evidence="10 11" key="3">
    <citation type="submission" date="2023-06" db="EMBL/GenBank/DDBJ databases">
        <authorList>
            <person name="Zeman M."/>
            <person name="Kubasova T."/>
            <person name="Jahodarova E."/>
            <person name="Nykrynova M."/>
            <person name="Rychlik I."/>
        </authorList>
    </citation>
    <scope>NUCLEOTIDE SEQUENCE [LARGE SCALE GENOMIC DNA]</scope>
    <source>
        <strain evidence="10 11">ET39</strain>
    </source>
</reference>
<keyword evidence="7" id="KW-0175">Coiled coil</keyword>
<comment type="caution">
    <text evidence="10">The sequence shown here is derived from an EMBL/GenBank/DDBJ whole genome shotgun (WGS) entry which is preliminary data.</text>
</comment>
<keyword evidence="11" id="KW-1185">Reference proteome</keyword>
<dbReference type="EC" id="3.1.4.-" evidence="6"/>
<keyword evidence="4 8" id="KW-1133">Transmembrane helix</keyword>
<dbReference type="Pfam" id="PF01368">
    <property type="entry name" value="DHH"/>
    <property type="match status" value="1"/>
</dbReference>
<evidence type="ECO:0000256" key="7">
    <source>
        <dbReference type="SAM" id="Coils"/>
    </source>
</evidence>
<dbReference type="EMBL" id="JAUDCG010000017">
    <property type="protein sequence ID" value="MDM8157044.1"/>
    <property type="molecule type" value="Genomic_DNA"/>
</dbReference>
<evidence type="ECO:0000256" key="8">
    <source>
        <dbReference type="SAM" id="Phobius"/>
    </source>
</evidence>
<keyword evidence="5 6" id="KW-0472">Membrane</keyword>
<evidence type="ECO:0000256" key="2">
    <source>
        <dbReference type="ARBA" id="ARBA00022475"/>
    </source>
</evidence>
<evidence type="ECO:0000256" key="5">
    <source>
        <dbReference type="ARBA" id="ARBA00023136"/>
    </source>
</evidence>
<dbReference type="Gene3D" id="3.10.310.30">
    <property type="match status" value="1"/>
</dbReference>
<dbReference type="SUPFAM" id="SSF64182">
    <property type="entry name" value="DHH phosphoesterases"/>
    <property type="match status" value="1"/>
</dbReference>
<dbReference type="InterPro" id="IPR000160">
    <property type="entry name" value="GGDEF_dom"/>
</dbReference>
<dbReference type="PROSITE" id="PS50887">
    <property type="entry name" value="GGDEF"/>
    <property type="match status" value="1"/>
</dbReference>
<comment type="catalytic activity">
    <reaction evidence="6">
        <text>3',3'-c-di-AMP + H2O = 5'-O-phosphonoadenylyl-(3'-&gt;5')-adenosine + H(+)</text>
        <dbReference type="Rhea" id="RHEA:54420"/>
        <dbReference type="ChEBI" id="CHEBI:15377"/>
        <dbReference type="ChEBI" id="CHEBI:15378"/>
        <dbReference type="ChEBI" id="CHEBI:71500"/>
        <dbReference type="ChEBI" id="CHEBI:138171"/>
    </reaction>
</comment>
<evidence type="ECO:0000256" key="4">
    <source>
        <dbReference type="ARBA" id="ARBA00022989"/>
    </source>
</evidence>
<protein>
    <recommendedName>
        <fullName evidence="6">Cyclic-di-AMP phosphodiesterase</fullName>
        <ecNumber evidence="6">3.1.4.-</ecNumber>
    </recommendedName>
</protein>
<gene>
    <name evidence="10" type="ORF">QUV96_05260</name>
</gene>
<evidence type="ECO:0000259" key="9">
    <source>
        <dbReference type="PROSITE" id="PS50887"/>
    </source>
</evidence>
<comment type="function">
    <text evidence="6">Has phosphodiesterase (PDE) activity against cyclic-di-AMP (c-di-AMP).</text>
</comment>
<dbReference type="InterPro" id="IPR038763">
    <property type="entry name" value="DHH_sf"/>
</dbReference>
<dbReference type="InterPro" id="IPR014528">
    <property type="entry name" value="GdpP/PdeA"/>
</dbReference>
<dbReference type="Gene3D" id="3.30.450.20">
    <property type="entry name" value="PAS domain"/>
    <property type="match status" value="1"/>
</dbReference>
<name>A0ABT7UBS8_9FIRM</name>